<evidence type="ECO:0000313" key="3">
    <source>
        <dbReference type="Proteomes" id="UP000297948"/>
    </source>
</evidence>
<evidence type="ECO:0000313" key="2">
    <source>
        <dbReference type="EMBL" id="TGB10573.1"/>
    </source>
</evidence>
<dbReference type="EMBL" id="SRID01000092">
    <property type="protein sequence ID" value="TGB10573.1"/>
    <property type="molecule type" value="Genomic_DNA"/>
</dbReference>
<keyword evidence="2" id="KW-0378">Hydrolase</keyword>
<dbReference type="Pfam" id="PF12697">
    <property type="entry name" value="Abhydrolase_6"/>
    <property type="match status" value="1"/>
</dbReference>
<dbReference type="AlphaFoldDB" id="A0A4Z0H7M7"/>
<keyword evidence="3" id="KW-1185">Reference proteome</keyword>
<dbReference type="PANTHER" id="PTHR42886:SF29">
    <property type="entry name" value="PUMMELIG, ISOFORM A"/>
    <property type="match status" value="1"/>
</dbReference>
<feature type="domain" description="AB hydrolase-1" evidence="1">
    <location>
        <begin position="25"/>
        <end position="250"/>
    </location>
</feature>
<proteinExistence type="predicted"/>
<dbReference type="InterPro" id="IPR000073">
    <property type="entry name" value="AB_hydrolase_1"/>
</dbReference>
<dbReference type="RefSeq" id="WP_135339117.1">
    <property type="nucleotide sequence ID" value="NZ_JBHLTX010000054.1"/>
</dbReference>
<gene>
    <name evidence="2" type="ORF">E4099_12660</name>
</gene>
<reference evidence="2 3" key="1">
    <citation type="submission" date="2019-03" db="EMBL/GenBank/DDBJ databases">
        <authorList>
            <person name="Gonzalez-Pimentel J.L."/>
        </authorList>
    </citation>
    <scope>NUCLEOTIDE SEQUENCE [LARGE SCALE GENOMIC DNA]</scope>
    <source>
        <strain evidence="2 3">JCM 31289</strain>
    </source>
</reference>
<dbReference type="OrthoDB" id="4027744at2"/>
<comment type="caution">
    <text evidence="2">The sequence shown here is derived from an EMBL/GenBank/DDBJ whole genome shotgun (WGS) entry which is preliminary data.</text>
</comment>
<evidence type="ECO:0000259" key="1">
    <source>
        <dbReference type="Pfam" id="PF12697"/>
    </source>
</evidence>
<dbReference type="GO" id="GO:0016787">
    <property type="term" value="F:hydrolase activity"/>
    <property type="evidence" value="ECO:0007669"/>
    <property type="project" value="UniProtKB-KW"/>
</dbReference>
<name>A0A4Z0H7M7_9ACTN</name>
<dbReference type="InterPro" id="IPR029058">
    <property type="entry name" value="AB_hydrolase_fold"/>
</dbReference>
<accession>A0A4Z0H7M7</accession>
<dbReference type="Gene3D" id="3.40.50.1820">
    <property type="entry name" value="alpha/beta hydrolase"/>
    <property type="match status" value="1"/>
</dbReference>
<sequence>MNTAPNEPVRVHRVRPAAQAEPVRVLMLHGLASGADVWKDFTALADPAYELWAAELPWRGAGIPGWPDRPAEDWVARAVAALPEPPDIVIGHSFGANSLLAWLPQAQATGQAPRGVVLVSPFYRPQEEKFDWEAISYYLNQFDRILADGLRVSSGGRLDPSVQQDMALKVRERVGPYGWMRFFGTYLDTPRLPLDRLPMPFLIIGGETDFAAFPHEAETLGQVLPDAEVRILPGVGHFTMVERAAEFSEAVNGFLSTVPARSPLGAPLSAMEYN</sequence>
<dbReference type="PANTHER" id="PTHR42886">
    <property type="entry name" value="RE40534P-RELATED"/>
    <property type="match status" value="1"/>
</dbReference>
<dbReference type="Proteomes" id="UP000297948">
    <property type="component" value="Unassembled WGS sequence"/>
</dbReference>
<dbReference type="SUPFAM" id="SSF53474">
    <property type="entry name" value="alpha/beta-Hydrolases"/>
    <property type="match status" value="1"/>
</dbReference>
<protein>
    <submittedName>
        <fullName evidence="2">Alpha/beta fold hydrolase</fullName>
    </submittedName>
</protein>
<organism evidence="2 3">
    <name type="scientific">Streptomyces palmae</name>
    <dbReference type="NCBI Taxonomy" id="1701085"/>
    <lineage>
        <taxon>Bacteria</taxon>
        <taxon>Bacillati</taxon>
        <taxon>Actinomycetota</taxon>
        <taxon>Actinomycetes</taxon>
        <taxon>Kitasatosporales</taxon>
        <taxon>Streptomycetaceae</taxon>
        <taxon>Streptomyces</taxon>
    </lineage>
</organism>